<dbReference type="EMBL" id="QYBB01000046">
    <property type="protein sequence ID" value="RYC29586.1"/>
    <property type="molecule type" value="Genomic_DNA"/>
</dbReference>
<protein>
    <recommendedName>
        <fullName evidence="1">Bacteriophage Mx8 p63 C-terminal domain-containing protein</fullName>
    </recommendedName>
</protein>
<dbReference type="Proteomes" id="UP000290759">
    <property type="component" value="Unassembled WGS sequence"/>
</dbReference>
<sequence length="310" mass="35123">MHHALDEGEVDFVGRKFRCAVLDVAGDPVRVISGTEFMRVLGIYRSGALSTRRSEDDDLRIPLYLAHKNLRPFILSDEPLVHALKNPVRYRQEGGGIAEGIPGHVLRRILGVWVRAHAGGQLGPSQVKIAEAAKKILDGLVDVAIDALIDEATGYQSRRAQNALQELLKVYVLPEFRPYHTKFPSSYYEQIYRVMGWPYDASSSQRTAYIGKLTNRLIYDRMPPGVHDALRVKNPTDPDTKRRKKKHFSLLTPDIGDSHLEKLIDSTITLLRATPDGQWKFFEMLFKQAYPPDQSDLFHAQEIARLNKPT</sequence>
<name>A0A4Q2U480_9HYPH</name>
<evidence type="ECO:0000313" key="3">
    <source>
        <dbReference type="Proteomes" id="UP000290759"/>
    </source>
</evidence>
<feature type="domain" description="Bacteriophage Mx8 p63 C-terminal" evidence="1">
    <location>
        <begin position="167"/>
        <end position="260"/>
    </location>
</feature>
<comment type="caution">
    <text evidence="2">The sequence shown here is derived from an EMBL/GenBank/DDBJ whole genome shotgun (WGS) entry which is preliminary data.</text>
</comment>
<dbReference type="Pfam" id="PF10546">
    <property type="entry name" value="P63C"/>
    <property type="match status" value="1"/>
</dbReference>
<organism evidence="2 3">
    <name type="scientific">Lichenibacterium minor</name>
    <dbReference type="NCBI Taxonomy" id="2316528"/>
    <lineage>
        <taxon>Bacteria</taxon>
        <taxon>Pseudomonadati</taxon>
        <taxon>Pseudomonadota</taxon>
        <taxon>Alphaproteobacteria</taxon>
        <taxon>Hyphomicrobiales</taxon>
        <taxon>Lichenihabitantaceae</taxon>
        <taxon>Lichenibacterium</taxon>
    </lineage>
</organism>
<evidence type="ECO:0000313" key="2">
    <source>
        <dbReference type="EMBL" id="RYC29586.1"/>
    </source>
</evidence>
<reference evidence="2 3" key="1">
    <citation type="submission" date="2018-12" db="EMBL/GenBank/DDBJ databases">
        <authorList>
            <person name="Grouzdev D.S."/>
            <person name="Krutkina M.S."/>
        </authorList>
    </citation>
    <scope>NUCLEOTIDE SEQUENCE [LARGE SCALE GENOMIC DNA]</scope>
    <source>
        <strain evidence="2 3">RmlP026</strain>
    </source>
</reference>
<proteinExistence type="predicted"/>
<reference evidence="2 3" key="2">
    <citation type="submission" date="2019-02" db="EMBL/GenBank/DDBJ databases">
        <title>'Lichenibacterium ramalinii' gen. nov. sp. nov., 'Lichenibacterium minor' gen. nov. sp. nov.</title>
        <authorList>
            <person name="Pankratov T."/>
        </authorList>
    </citation>
    <scope>NUCLEOTIDE SEQUENCE [LARGE SCALE GENOMIC DNA]</scope>
    <source>
        <strain evidence="2 3">RmlP026</strain>
    </source>
</reference>
<dbReference type="OrthoDB" id="4762429at2"/>
<gene>
    <name evidence="2" type="ORF">D3273_23070</name>
</gene>
<dbReference type="RefSeq" id="WP_129229250.1">
    <property type="nucleotide sequence ID" value="NZ_QYBB01000046.1"/>
</dbReference>
<evidence type="ECO:0000259" key="1">
    <source>
        <dbReference type="Pfam" id="PF10546"/>
    </source>
</evidence>
<keyword evidence="3" id="KW-1185">Reference proteome</keyword>
<dbReference type="AlphaFoldDB" id="A0A4Q2U480"/>
<dbReference type="InterPro" id="IPR018874">
    <property type="entry name" value="Phage_Mx8_p63_C"/>
</dbReference>
<accession>A0A4Q2U480</accession>